<evidence type="ECO:0000256" key="4">
    <source>
        <dbReference type="ARBA" id="ARBA00022643"/>
    </source>
</evidence>
<evidence type="ECO:0000313" key="8">
    <source>
        <dbReference type="Proteomes" id="UP000826656"/>
    </source>
</evidence>
<dbReference type="Pfam" id="PF00724">
    <property type="entry name" value="Oxidored_FMN"/>
    <property type="match status" value="1"/>
</dbReference>
<dbReference type="InterPro" id="IPR001155">
    <property type="entry name" value="OxRdtase_FMN_N"/>
</dbReference>
<feature type="domain" description="NADH:flavin oxidoreductase/NADH oxidase N-terminal" evidence="6">
    <location>
        <begin position="56"/>
        <end position="360"/>
    </location>
</feature>
<organism evidence="7 8">
    <name type="scientific">Solanum tuberosum</name>
    <name type="common">Potato</name>
    <dbReference type="NCBI Taxonomy" id="4113"/>
    <lineage>
        <taxon>Eukaryota</taxon>
        <taxon>Viridiplantae</taxon>
        <taxon>Streptophyta</taxon>
        <taxon>Embryophyta</taxon>
        <taxon>Tracheophyta</taxon>
        <taxon>Spermatophyta</taxon>
        <taxon>Magnoliopsida</taxon>
        <taxon>eudicotyledons</taxon>
        <taxon>Gunneridae</taxon>
        <taxon>Pentapetalae</taxon>
        <taxon>asterids</taxon>
        <taxon>lamiids</taxon>
        <taxon>Solanales</taxon>
        <taxon>Solanaceae</taxon>
        <taxon>Solanoideae</taxon>
        <taxon>Solaneae</taxon>
        <taxon>Solanum</taxon>
    </lineage>
</organism>
<dbReference type="SUPFAM" id="SSF51395">
    <property type="entry name" value="FMN-linked oxidoreductases"/>
    <property type="match status" value="1"/>
</dbReference>
<comment type="caution">
    <text evidence="7">The sequence shown here is derived from an EMBL/GenBank/DDBJ whole genome shotgun (WGS) entry which is preliminary data.</text>
</comment>
<proteinExistence type="inferred from homology"/>
<keyword evidence="8" id="KW-1185">Reference proteome</keyword>
<evidence type="ECO:0000256" key="1">
    <source>
        <dbReference type="ARBA" id="ARBA00001917"/>
    </source>
</evidence>
<keyword evidence="3" id="KW-0285">Flavoprotein</keyword>
<dbReference type="InterPro" id="IPR045247">
    <property type="entry name" value="Oye-like"/>
</dbReference>
<dbReference type="PANTHER" id="PTHR22893:SF137">
    <property type="entry name" value="12-OXOPHYTODIENOATE REDUCTASE-LIKE PROTEIN"/>
    <property type="match status" value="1"/>
</dbReference>
<dbReference type="Proteomes" id="UP000826656">
    <property type="component" value="Unassembled WGS sequence"/>
</dbReference>
<comment type="cofactor">
    <cofactor evidence="1">
        <name>FMN</name>
        <dbReference type="ChEBI" id="CHEBI:58210"/>
    </cofactor>
</comment>
<evidence type="ECO:0000256" key="3">
    <source>
        <dbReference type="ARBA" id="ARBA00022630"/>
    </source>
</evidence>
<dbReference type="InterPro" id="IPR013785">
    <property type="entry name" value="Aldolase_TIM"/>
</dbReference>
<keyword evidence="4" id="KW-0288">FMN</keyword>
<evidence type="ECO:0000313" key="7">
    <source>
        <dbReference type="EMBL" id="KAH0783216.1"/>
    </source>
</evidence>
<dbReference type="PANTHER" id="PTHR22893">
    <property type="entry name" value="NADH OXIDOREDUCTASE-RELATED"/>
    <property type="match status" value="1"/>
</dbReference>
<keyword evidence="5" id="KW-0521">NADP</keyword>
<gene>
    <name evidence="7" type="ORF">KY290_002814</name>
</gene>
<reference evidence="7 8" key="1">
    <citation type="journal article" date="2021" name="bioRxiv">
        <title>Chromosome-scale and haplotype-resolved genome assembly of a tetraploid potato cultivar.</title>
        <authorList>
            <person name="Sun H."/>
            <person name="Jiao W.-B."/>
            <person name="Krause K."/>
            <person name="Campoy J.A."/>
            <person name="Goel M."/>
            <person name="Folz-Donahue K."/>
            <person name="Kukat C."/>
            <person name="Huettel B."/>
            <person name="Schneeberger K."/>
        </authorList>
    </citation>
    <scope>NUCLEOTIDE SEQUENCE [LARGE SCALE GENOMIC DNA]</scope>
    <source>
        <strain evidence="7">SolTubOtavaFocal</strain>
        <tissue evidence="7">Leaves</tissue>
    </source>
</reference>
<protein>
    <recommendedName>
        <fullName evidence="6">NADH:flavin oxidoreductase/NADH oxidase N-terminal domain-containing protein</fullName>
    </recommendedName>
</protein>
<evidence type="ECO:0000256" key="5">
    <source>
        <dbReference type="ARBA" id="ARBA00022857"/>
    </source>
</evidence>
<evidence type="ECO:0000256" key="2">
    <source>
        <dbReference type="ARBA" id="ARBA00005979"/>
    </source>
</evidence>
<dbReference type="EMBL" id="JAIVGD010000001">
    <property type="protein sequence ID" value="KAH0783216.1"/>
    <property type="molecule type" value="Genomic_DNA"/>
</dbReference>
<evidence type="ECO:0000259" key="6">
    <source>
        <dbReference type="Pfam" id="PF00724"/>
    </source>
</evidence>
<dbReference type="CDD" id="cd02933">
    <property type="entry name" value="OYE_like_FMN"/>
    <property type="match status" value="1"/>
</dbReference>
<accession>A0ABQ7WR54</accession>
<name>A0ABQ7WR54_SOLTU</name>
<sequence>MSPELERNTRSGHRLIFLVYSSFRQMEFFFRLCVLDCLWVLTFGDDQVQIAYFLGAKIVFPALTRNRSQNNTPQPHVTEYYSQRATNGGLVISEAAAASDISKECPNLHGIWNEEQVEAWKPVVKGVHEKGGVFFCQIWHSGRLSVPTISALYFSIGVGWSTRPDDQVYEKPTPLPLKSDKIPCIVNDFRIAARNAIKAGFDGIEINASSGGYLIDEFMNDQIHGRTDEYDESIEDRCRLALEIVEAVANEIGADKIGIKLSPFDGKKDSNSEALATYMANELSKLGVLYLHVMEPRETANKSLLPIRKAFKGTLIASGGYGKSDGDKAIDENYADLISFGRMFLANPDLPKRFEVNAPLNKYNRSTFYTNDPIIGYTDYPSLEVAS</sequence>
<comment type="similarity">
    <text evidence="2">Belongs to the NADH:flavin oxidoreductase/NADH oxidase family.</text>
</comment>
<dbReference type="Gene3D" id="3.20.20.70">
    <property type="entry name" value="Aldolase class I"/>
    <property type="match status" value="1"/>
</dbReference>